<dbReference type="Pfam" id="PF07993">
    <property type="entry name" value="NAD_binding_4"/>
    <property type="match status" value="1"/>
</dbReference>
<dbReference type="OrthoDB" id="429813at2759"/>
<dbReference type="PANTHER" id="PTHR43439:SF2">
    <property type="entry name" value="ENZYME, PUTATIVE (JCVI)-RELATED"/>
    <property type="match status" value="1"/>
</dbReference>
<name>A0A8K0US78_9AGAR</name>
<dbReference type="InterPro" id="IPR000873">
    <property type="entry name" value="AMP-dep_synth/lig_dom"/>
</dbReference>
<dbReference type="AlphaFoldDB" id="A0A8K0US78"/>
<proteinExistence type="predicted"/>
<dbReference type="InterPro" id="IPR013120">
    <property type="entry name" value="FAR_NAD-bd"/>
</dbReference>
<evidence type="ECO:0000259" key="4">
    <source>
        <dbReference type="Pfam" id="PF00501"/>
    </source>
</evidence>
<reference evidence="6" key="1">
    <citation type="journal article" date="2021" name="New Phytol.">
        <title>Evolutionary innovations through gain and loss of genes in the ectomycorrhizal Boletales.</title>
        <authorList>
            <person name="Wu G."/>
            <person name="Miyauchi S."/>
            <person name="Morin E."/>
            <person name="Kuo A."/>
            <person name="Drula E."/>
            <person name="Varga T."/>
            <person name="Kohler A."/>
            <person name="Feng B."/>
            <person name="Cao Y."/>
            <person name="Lipzen A."/>
            <person name="Daum C."/>
            <person name="Hundley H."/>
            <person name="Pangilinan J."/>
            <person name="Johnson J."/>
            <person name="Barry K."/>
            <person name="LaButti K."/>
            <person name="Ng V."/>
            <person name="Ahrendt S."/>
            <person name="Min B."/>
            <person name="Choi I.G."/>
            <person name="Park H."/>
            <person name="Plett J.M."/>
            <person name="Magnuson J."/>
            <person name="Spatafora J.W."/>
            <person name="Nagy L.G."/>
            <person name="Henrissat B."/>
            <person name="Grigoriev I.V."/>
            <person name="Yang Z.L."/>
            <person name="Xu J."/>
            <person name="Martin F.M."/>
        </authorList>
    </citation>
    <scope>NUCLEOTIDE SEQUENCE</scope>
    <source>
        <strain evidence="6">KKN 215</strain>
    </source>
</reference>
<evidence type="ECO:0000313" key="6">
    <source>
        <dbReference type="EMBL" id="KAH8102928.1"/>
    </source>
</evidence>
<dbReference type="Pfam" id="PF00501">
    <property type="entry name" value="AMP-binding"/>
    <property type="match status" value="1"/>
</dbReference>
<keyword evidence="3" id="KW-1133">Transmembrane helix</keyword>
<keyword evidence="3" id="KW-0812">Transmembrane</keyword>
<dbReference type="SUPFAM" id="SSF51735">
    <property type="entry name" value="NAD(P)-binding Rossmann-fold domains"/>
    <property type="match status" value="1"/>
</dbReference>
<dbReference type="Proteomes" id="UP000813824">
    <property type="component" value="Unassembled WGS sequence"/>
</dbReference>
<protein>
    <recommendedName>
        <fullName evidence="8">Acetyl-CoA synthetase-like protein</fullName>
    </recommendedName>
</protein>
<feature type="domain" description="Thioester reductase (TE)" evidence="5">
    <location>
        <begin position="717"/>
        <end position="951"/>
    </location>
</feature>
<evidence type="ECO:0000256" key="1">
    <source>
        <dbReference type="ARBA" id="ARBA00022450"/>
    </source>
</evidence>
<dbReference type="InterPro" id="IPR036291">
    <property type="entry name" value="NAD(P)-bd_dom_sf"/>
</dbReference>
<organism evidence="6 7">
    <name type="scientific">Cristinia sonorae</name>
    <dbReference type="NCBI Taxonomy" id="1940300"/>
    <lineage>
        <taxon>Eukaryota</taxon>
        <taxon>Fungi</taxon>
        <taxon>Dikarya</taxon>
        <taxon>Basidiomycota</taxon>
        <taxon>Agaricomycotina</taxon>
        <taxon>Agaricomycetes</taxon>
        <taxon>Agaricomycetidae</taxon>
        <taxon>Agaricales</taxon>
        <taxon>Pleurotineae</taxon>
        <taxon>Stephanosporaceae</taxon>
        <taxon>Cristinia</taxon>
    </lineage>
</organism>
<dbReference type="InterPro" id="IPR020845">
    <property type="entry name" value="AMP-binding_CS"/>
</dbReference>
<dbReference type="Gene3D" id="3.40.50.720">
    <property type="entry name" value="NAD(P)-binding Rossmann-like Domain"/>
    <property type="match status" value="1"/>
</dbReference>
<gene>
    <name evidence="6" type="ORF">BXZ70DRAFT_927267</name>
</gene>
<dbReference type="SUPFAM" id="SSF56801">
    <property type="entry name" value="Acetyl-CoA synthetase-like"/>
    <property type="match status" value="1"/>
</dbReference>
<keyword evidence="2" id="KW-0597">Phosphoprotein</keyword>
<feature type="domain" description="AMP-dependent synthetase/ligase" evidence="4">
    <location>
        <begin position="52"/>
        <end position="362"/>
    </location>
</feature>
<accession>A0A8K0US78</accession>
<keyword evidence="7" id="KW-1185">Reference proteome</keyword>
<dbReference type="Pfam" id="PF23562">
    <property type="entry name" value="AMP-binding_C_3"/>
    <property type="match status" value="1"/>
</dbReference>
<comment type="caution">
    <text evidence="6">The sequence shown here is derived from an EMBL/GenBank/DDBJ whole genome shotgun (WGS) entry which is preliminary data.</text>
</comment>
<dbReference type="Gene3D" id="3.40.50.12780">
    <property type="entry name" value="N-terminal domain of ligase-like"/>
    <property type="match status" value="1"/>
</dbReference>
<dbReference type="PANTHER" id="PTHR43439">
    <property type="entry name" value="PHENYLACETATE-COENZYME A LIGASE"/>
    <property type="match status" value="1"/>
</dbReference>
<dbReference type="InterPro" id="IPR042099">
    <property type="entry name" value="ANL_N_sf"/>
</dbReference>
<evidence type="ECO:0000313" key="7">
    <source>
        <dbReference type="Proteomes" id="UP000813824"/>
    </source>
</evidence>
<keyword evidence="3" id="KW-0472">Membrane</keyword>
<evidence type="ECO:0000256" key="2">
    <source>
        <dbReference type="ARBA" id="ARBA00022553"/>
    </source>
</evidence>
<feature type="transmembrane region" description="Helical" evidence="3">
    <location>
        <begin position="84"/>
        <end position="108"/>
    </location>
</feature>
<keyword evidence="1" id="KW-0596">Phosphopantetheine</keyword>
<dbReference type="EMBL" id="JAEVFJ010000008">
    <property type="protein sequence ID" value="KAH8102928.1"/>
    <property type="molecule type" value="Genomic_DNA"/>
</dbReference>
<sequence>MDHTRGLKHSMSPKLLLPPLDGSIPVLPGWVDFHAEYNPSSLWAVFPSQGNTEVESITFFEYAQATHRVAHSLRPNRSGKDGEIVAILIHCDSILYLALIVGMVRAGFKPFPMSPRNSPEGVCSMLEKTGCRKVVVQPALSALSAAVQFVMAQKGEAIELVQLPELHAIFPTIGAKGSERNVDPYPENVVAGKQDDIVLYLHSSGSTGFPKPIPQTNTTILQWASCDCLRICGREHHVRWAAAALPSFHTLAIFMQLYAPLSSGEYVGLYAPQSPAPPIIPTPQNVLEVAQVTGCDGIFSIPAFIEVWSQSPAAVKFLSSLKILGFAGGPLSDANGAKLAAAGVRLFSVYGGTEFGSPSRVFDVDDSQGLDSKRKTSQDWAWMQFSAGANPVFVPQGDGTYELHLMSGPRHQPAIQNLPDSDGYATSDLWEPHPTKQGLWRIVGRTDDVIVLGSGEKIVPIPQESFLGSLPFVNGAIMFGRGKNQAGVLIEPRPDFAFHPMDERGVRQMKERIWPYIEGANALAPSFARIFRDLIIFTDPAKPMMRAPKGTVIRKMVLAHYEGEIEELYSNLEGNEEVDPPTSWDVASVEEWLLCQASTVSNGRELDSTVDIFAQGFDSLSVTFLRNRIINALRSSVEPSIQKAASRIPHEIVFTHPTLEKLAFAVVQAVGRTEQAVERAPKDVVEEINLMIDKYSAGMPEFTFKGEAATHSPVVLLTGSTGSLGTHILVSLLSDPRIQKIYTLDRGTDPIVRLESSFKSRGLPVDLLQSPKLVTLAGDLSKPGLGLEPKYLEEVVQSVTHIVHNAWKLDFNLSLSSFESHVAGTRGMIDFCALCKKHVKILFSSSISGAQHWDVRNGAVPEDVLMDPAVAGGTGYGSSKYVAERLLANARARGLETTSVRIGQISGSTITGAWNSTDWVPIMIQSSISMGALPILPGNISWIPVDVASRFVLDSILSTESLPAVVNLVHPHPVPWQEVFTAIKQVIGGPLELVPFDDWVSRLEAQSAYMRRTDLKDVPAIKLLRFFRNVGNASNAVPLALYAEHSVDAGGQPHFDNRKAQNISETLRNAARIDAGQVKLWVDSWKAGPWSSSKSD</sequence>
<dbReference type="PROSITE" id="PS00455">
    <property type="entry name" value="AMP_BINDING"/>
    <property type="match status" value="1"/>
</dbReference>
<dbReference type="InterPro" id="IPR051414">
    <property type="entry name" value="Adenylate-forming_Reductase"/>
</dbReference>
<evidence type="ECO:0000256" key="3">
    <source>
        <dbReference type="SAM" id="Phobius"/>
    </source>
</evidence>
<evidence type="ECO:0008006" key="8">
    <source>
        <dbReference type="Google" id="ProtNLM"/>
    </source>
</evidence>
<evidence type="ECO:0000259" key="5">
    <source>
        <dbReference type="Pfam" id="PF07993"/>
    </source>
</evidence>